<sequence>MYIFLLYLLFAAAFDLRERRVPNWLVIAGCLSAALTLLLDIQPLSLTGTQAVTGAFAGFFGLLIFYVLGLMGAGDVKFAGTLGLWIGWQMIIPVWAVGTMIAGMHGVFTLITRWLARGAGVQVTETKTNLTQPARFHRDRWKRQTPYAACLAAGTVIVMFWNSAT</sequence>
<organism evidence="4 5">
    <name type="scientific">Polaromonas aquatica</name>
    <dbReference type="NCBI Taxonomy" id="332657"/>
    <lineage>
        <taxon>Bacteria</taxon>
        <taxon>Pseudomonadati</taxon>
        <taxon>Pseudomonadota</taxon>
        <taxon>Betaproteobacteria</taxon>
        <taxon>Burkholderiales</taxon>
        <taxon>Comamonadaceae</taxon>
        <taxon>Polaromonas</taxon>
    </lineage>
</organism>
<dbReference type="EMBL" id="JBHSRS010000005">
    <property type="protein sequence ID" value="MFC6280290.1"/>
    <property type="molecule type" value="Genomic_DNA"/>
</dbReference>
<dbReference type="RefSeq" id="WP_371434624.1">
    <property type="nucleotide sequence ID" value="NZ_JBHSRS010000005.1"/>
</dbReference>
<feature type="transmembrane region" description="Helical" evidence="2">
    <location>
        <begin position="85"/>
        <end position="108"/>
    </location>
</feature>
<gene>
    <name evidence="4" type="ORF">ACFQND_03465</name>
</gene>
<dbReference type="Gene3D" id="1.20.120.1220">
    <property type="match status" value="1"/>
</dbReference>
<evidence type="ECO:0000259" key="3">
    <source>
        <dbReference type="Pfam" id="PF01478"/>
    </source>
</evidence>
<dbReference type="PANTHER" id="PTHR30487">
    <property type="entry name" value="TYPE 4 PREPILIN-LIKE PROTEINS LEADER PEPTIDE-PROCESSING ENZYME"/>
    <property type="match status" value="1"/>
</dbReference>
<reference evidence="5" key="1">
    <citation type="journal article" date="2019" name="Int. J. Syst. Evol. Microbiol.">
        <title>The Global Catalogue of Microorganisms (GCM) 10K type strain sequencing project: providing services to taxonomists for standard genome sequencing and annotation.</title>
        <authorList>
            <consortium name="The Broad Institute Genomics Platform"/>
            <consortium name="The Broad Institute Genome Sequencing Center for Infectious Disease"/>
            <person name="Wu L."/>
            <person name="Ma J."/>
        </authorList>
    </citation>
    <scope>NUCLEOTIDE SEQUENCE [LARGE SCALE GENOMIC DNA]</scope>
    <source>
        <strain evidence="5">CCUG 39402</strain>
    </source>
</reference>
<accession>A0ABW1TSS5</accession>
<keyword evidence="2" id="KW-0812">Transmembrane</keyword>
<proteinExistence type="inferred from homology"/>
<name>A0ABW1TSS5_9BURK</name>
<evidence type="ECO:0000313" key="4">
    <source>
        <dbReference type="EMBL" id="MFC6280290.1"/>
    </source>
</evidence>
<dbReference type="InterPro" id="IPR000045">
    <property type="entry name" value="Prepilin_IV_endopep_pep"/>
</dbReference>
<comment type="similarity">
    <text evidence="1">Belongs to the peptidase A24 family.</text>
</comment>
<feature type="transmembrane region" description="Helical" evidence="2">
    <location>
        <begin position="51"/>
        <end position="73"/>
    </location>
</feature>
<evidence type="ECO:0000256" key="1">
    <source>
        <dbReference type="ARBA" id="ARBA00005801"/>
    </source>
</evidence>
<evidence type="ECO:0000256" key="2">
    <source>
        <dbReference type="SAM" id="Phobius"/>
    </source>
</evidence>
<dbReference type="Proteomes" id="UP001596270">
    <property type="component" value="Unassembled WGS sequence"/>
</dbReference>
<dbReference type="PANTHER" id="PTHR30487:SF0">
    <property type="entry name" value="PREPILIN LEADER PEPTIDASE_N-METHYLTRANSFERASE-RELATED"/>
    <property type="match status" value="1"/>
</dbReference>
<keyword evidence="2" id="KW-0472">Membrane</keyword>
<dbReference type="Pfam" id="PF01478">
    <property type="entry name" value="Peptidase_A24"/>
    <property type="match status" value="1"/>
</dbReference>
<feature type="transmembrane region" description="Helical" evidence="2">
    <location>
        <begin position="23"/>
        <end position="39"/>
    </location>
</feature>
<feature type="domain" description="Prepilin type IV endopeptidase peptidase" evidence="3">
    <location>
        <begin position="3"/>
        <end position="105"/>
    </location>
</feature>
<protein>
    <submittedName>
        <fullName evidence="4">Prepilin peptidase</fullName>
    </submittedName>
</protein>
<keyword evidence="2" id="KW-1133">Transmembrane helix</keyword>
<keyword evidence="5" id="KW-1185">Reference proteome</keyword>
<dbReference type="InterPro" id="IPR050882">
    <property type="entry name" value="Prepilin_peptidase/N-MTase"/>
</dbReference>
<comment type="caution">
    <text evidence="4">The sequence shown here is derived from an EMBL/GenBank/DDBJ whole genome shotgun (WGS) entry which is preliminary data.</text>
</comment>
<evidence type="ECO:0000313" key="5">
    <source>
        <dbReference type="Proteomes" id="UP001596270"/>
    </source>
</evidence>
<feature type="transmembrane region" description="Helical" evidence="2">
    <location>
        <begin position="145"/>
        <end position="164"/>
    </location>
</feature>